<keyword evidence="1" id="KW-0812">Transmembrane</keyword>
<feature type="domain" description="Cytochrome c assembly protein" evidence="2">
    <location>
        <begin position="83"/>
        <end position="270"/>
    </location>
</feature>
<name>A0A517N3Q7_9BACT</name>
<dbReference type="OrthoDB" id="257620at2"/>
<accession>A0A517N3Q7</accession>
<feature type="transmembrane region" description="Helical" evidence="1">
    <location>
        <begin position="183"/>
        <end position="203"/>
    </location>
</feature>
<feature type="transmembrane region" description="Helical" evidence="1">
    <location>
        <begin position="70"/>
        <end position="88"/>
    </location>
</feature>
<feature type="transmembrane region" description="Helical" evidence="1">
    <location>
        <begin position="246"/>
        <end position="266"/>
    </location>
</feature>
<feature type="transmembrane region" description="Helical" evidence="1">
    <location>
        <begin position="95"/>
        <end position="112"/>
    </location>
</feature>
<evidence type="ECO:0000259" key="2">
    <source>
        <dbReference type="Pfam" id="PF01578"/>
    </source>
</evidence>
<keyword evidence="4" id="KW-1185">Reference proteome</keyword>
<evidence type="ECO:0000313" key="3">
    <source>
        <dbReference type="EMBL" id="QDT01628.1"/>
    </source>
</evidence>
<dbReference type="GO" id="GO:0017004">
    <property type="term" value="P:cytochrome complex assembly"/>
    <property type="evidence" value="ECO:0007669"/>
    <property type="project" value="InterPro"/>
</dbReference>
<feature type="transmembrane region" description="Helical" evidence="1">
    <location>
        <begin position="124"/>
        <end position="152"/>
    </location>
</feature>
<proteinExistence type="predicted"/>
<sequence length="297" mass="32326">MFDGINIICFSASYAVAFALALLGLWARPAWRRPAMLLAASAGVVAHTWYLVTRVQELPAAPLSSPHDWYIAVAGLLALAYLALALYYPRRSLGLFMLPVVLGLVGAAALSQKTTLASLQIPRFWTLLHAGLLMGGTVAVLVGFVTGIMYLLQSSRLKRKQPIDDRFRLPSLEWLERVNSRSLGTAALLVGFGFLTGVLSQLARGNGASVPWTDPVVLSLAAMLLWLIVAEGFRIIYPAARRGRKVAYLTLAAFAFLLLTLASFTMQDTLHGENHSVESRSTPTEAEMFQLAKGVLR</sequence>
<feature type="transmembrane region" description="Helical" evidence="1">
    <location>
        <begin position="215"/>
        <end position="237"/>
    </location>
</feature>
<dbReference type="RefSeq" id="WP_145063854.1">
    <property type="nucleotide sequence ID" value="NZ_CP036263.1"/>
</dbReference>
<feature type="transmembrane region" description="Helical" evidence="1">
    <location>
        <begin position="34"/>
        <end position="50"/>
    </location>
</feature>
<dbReference type="EMBL" id="CP036263">
    <property type="protein sequence ID" value="QDT01628.1"/>
    <property type="molecule type" value="Genomic_DNA"/>
</dbReference>
<evidence type="ECO:0000256" key="1">
    <source>
        <dbReference type="SAM" id="Phobius"/>
    </source>
</evidence>
<organism evidence="3 4">
    <name type="scientific">Adhaeretor mobilis</name>
    <dbReference type="NCBI Taxonomy" id="1930276"/>
    <lineage>
        <taxon>Bacteria</taxon>
        <taxon>Pseudomonadati</taxon>
        <taxon>Planctomycetota</taxon>
        <taxon>Planctomycetia</taxon>
        <taxon>Pirellulales</taxon>
        <taxon>Lacipirellulaceae</taxon>
        <taxon>Adhaeretor</taxon>
    </lineage>
</organism>
<keyword evidence="1" id="KW-1133">Transmembrane helix</keyword>
<protein>
    <submittedName>
        <fullName evidence="3">Cytochrome C assembly protein</fullName>
    </submittedName>
</protein>
<dbReference type="Pfam" id="PF01578">
    <property type="entry name" value="Cytochrom_C_asm"/>
    <property type="match status" value="1"/>
</dbReference>
<gene>
    <name evidence="3" type="ORF">HG15A2_49750</name>
</gene>
<dbReference type="AlphaFoldDB" id="A0A517N3Q7"/>
<keyword evidence="1" id="KW-0472">Membrane</keyword>
<feature type="transmembrane region" description="Helical" evidence="1">
    <location>
        <begin position="6"/>
        <end position="27"/>
    </location>
</feature>
<dbReference type="Proteomes" id="UP000319852">
    <property type="component" value="Chromosome"/>
</dbReference>
<dbReference type="InterPro" id="IPR002541">
    <property type="entry name" value="Cyt_c_assembly"/>
</dbReference>
<dbReference type="KEGG" id="amob:HG15A2_49750"/>
<evidence type="ECO:0000313" key="4">
    <source>
        <dbReference type="Proteomes" id="UP000319852"/>
    </source>
</evidence>
<reference evidence="3 4" key="1">
    <citation type="submission" date="2019-02" db="EMBL/GenBank/DDBJ databases">
        <title>Deep-cultivation of Planctomycetes and their phenomic and genomic characterization uncovers novel biology.</title>
        <authorList>
            <person name="Wiegand S."/>
            <person name="Jogler M."/>
            <person name="Boedeker C."/>
            <person name="Pinto D."/>
            <person name="Vollmers J."/>
            <person name="Rivas-Marin E."/>
            <person name="Kohn T."/>
            <person name="Peeters S.H."/>
            <person name="Heuer A."/>
            <person name="Rast P."/>
            <person name="Oberbeckmann S."/>
            <person name="Bunk B."/>
            <person name="Jeske O."/>
            <person name="Meyerdierks A."/>
            <person name="Storesund J.E."/>
            <person name="Kallscheuer N."/>
            <person name="Luecker S."/>
            <person name="Lage O.M."/>
            <person name="Pohl T."/>
            <person name="Merkel B.J."/>
            <person name="Hornburger P."/>
            <person name="Mueller R.-W."/>
            <person name="Bruemmer F."/>
            <person name="Labrenz M."/>
            <person name="Spormann A.M."/>
            <person name="Op den Camp H."/>
            <person name="Overmann J."/>
            <person name="Amann R."/>
            <person name="Jetten M.S.M."/>
            <person name="Mascher T."/>
            <person name="Medema M.H."/>
            <person name="Devos D.P."/>
            <person name="Kaster A.-K."/>
            <person name="Ovreas L."/>
            <person name="Rohde M."/>
            <person name="Galperin M.Y."/>
            <person name="Jogler C."/>
        </authorList>
    </citation>
    <scope>NUCLEOTIDE SEQUENCE [LARGE SCALE GENOMIC DNA]</scope>
    <source>
        <strain evidence="3 4">HG15A2</strain>
    </source>
</reference>
<dbReference type="GO" id="GO:0020037">
    <property type="term" value="F:heme binding"/>
    <property type="evidence" value="ECO:0007669"/>
    <property type="project" value="InterPro"/>
</dbReference>